<keyword evidence="1" id="KW-0285">Flavoprotein</keyword>
<dbReference type="PANTHER" id="PTHR42847">
    <property type="entry name" value="ALKANESULFONATE MONOOXYGENASE"/>
    <property type="match status" value="1"/>
</dbReference>
<dbReference type="InterPro" id="IPR050172">
    <property type="entry name" value="SsuD_RutA_monooxygenase"/>
</dbReference>
<dbReference type="InterPro" id="IPR036661">
    <property type="entry name" value="Luciferase-like_sf"/>
</dbReference>
<accession>A0A5A7SDW7</accession>
<keyword evidence="3" id="KW-0560">Oxidoreductase</keyword>
<dbReference type="Pfam" id="PF00296">
    <property type="entry name" value="Bac_luciferase"/>
    <property type="match status" value="1"/>
</dbReference>
<evidence type="ECO:0000313" key="7">
    <source>
        <dbReference type="Proteomes" id="UP000322244"/>
    </source>
</evidence>
<dbReference type="OrthoDB" id="4288123at2"/>
<dbReference type="Proteomes" id="UP000322244">
    <property type="component" value="Unassembled WGS sequence"/>
</dbReference>
<keyword evidence="2" id="KW-0288">FMN</keyword>
<evidence type="ECO:0000256" key="1">
    <source>
        <dbReference type="ARBA" id="ARBA00022630"/>
    </source>
</evidence>
<comment type="caution">
    <text evidence="6">The sequence shown here is derived from an EMBL/GenBank/DDBJ whole genome shotgun (WGS) entry which is preliminary data.</text>
</comment>
<keyword evidence="4" id="KW-0503">Monooxygenase</keyword>
<dbReference type="AlphaFoldDB" id="A0A5A7SDW7"/>
<feature type="domain" description="Luciferase-like" evidence="5">
    <location>
        <begin position="7"/>
        <end position="177"/>
    </location>
</feature>
<name>A0A5A7SDW7_9NOCA</name>
<evidence type="ECO:0000256" key="3">
    <source>
        <dbReference type="ARBA" id="ARBA00023002"/>
    </source>
</evidence>
<evidence type="ECO:0000259" key="5">
    <source>
        <dbReference type="Pfam" id="PF00296"/>
    </source>
</evidence>
<dbReference type="PANTHER" id="PTHR42847:SF4">
    <property type="entry name" value="ALKANESULFONATE MONOOXYGENASE-RELATED"/>
    <property type="match status" value="1"/>
</dbReference>
<dbReference type="Gene3D" id="3.20.20.30">
    <property type="entry name" value="Luciferase-like domain"/>
    <property type="match status" value="1"/>
</dbReference>
<evidence type="ECO:0000313" key="6">
    <source>
        <dbReference type="EMBL" id="KAA0022793.1"/>
    </source>
</evidence>
<dbReference type="EMBL" id="VLNY01000005">
    <property type="protein sequence ID" value="KAA0022793.1"/>
    <property type="molecule type" value="Genomic_DNA"/>
</dbReference>
<proteinExistence type="predicted"/>
<protein>
    <submittedName>
        <fullName evidence="6">TIGR03621 family F420-dependent LLM class oxidoreductase</fullName>
    </submittedName>
</protein>
<dbReference type="GO" id="GO:0046306">
    <property type="term" value="P:alkanesulfonate catabolic process"/>
    <property type="evidence" value="ECO:0007669"/>
    <property type="project" value="TreeGrafter"/>
</dbReference>
<dbReference type="SUPFAM" id="SSF51679">
    <property type="entry name" value="Bacterial luciferase-like"/>
    <property type="match status" value="1"/>
</dbReference>
<organism evidence="6 7">
    <name type="scientific">Antrihabitans cavernicola</name>
    <dbReference type="NCBI Taxonomy" id="2495913"/>
    <lineage>
        <taxon>Bacteria</taxon>
        <taxon>Bacillati</taxon>
        <taxon>Actinomycetota</taxon>
        <taxon>Actinomycetes</taxon>
        <taxon>Mycobacteriales</taxon>
        <taxon>Nocardiaceae</taxon>
        <taxon>Antrihabitans</taxon>
    </lineage>
</organism>
<reference evidence="6 7" key="1">
    <citation type="submission" date="2019-07" db="EMBL/GenBank/DDBJ databases">
        <title>Rhodococcus cavernicolus sp. nov., isolated from a cave.</title>
        <authorList>
            <person name="Lee S.D."/>
        </authorList>
    </citation>
    <scope>NUCLEOTIDE SEQUENCE [LARGE SCALE GENOMIC DNA]</scope>
    <source>
        <strain evidence="6 7">C1-24</strain>
    </source>
</reference>
<keyword evidence="7" id="KW-1185">Reference proteome</keyword>
<evidence type="ECO:0000256" key="4">
    <source>
        <dbReference type="ARBA" id="ARBA00023033"/>
    </source>
</evidence>
<dbReference type="GO" id="GO:0008726">
    <property type="term" value="F:alkanesulfonate monooxygenase activity"/>
    <property type="evidence" value="ECO:0007669"/>
    <property type="project" value="TreeGrafter"/>
</dbReference>
<evidence type="ECO:0000256" key="2">
    <source>
        <dbReference type="ARBA" id="ARBA00022643"/>
    </source>
</evidence>
<dbReference type="InterPro" id="IPR019923">
    <property type="entry name" value="Lucif-like_OxRdtase_MSMEG_2516"/>
</dbReference>
<dbReference type="NCBIfam" id="TIGR03621">
    <property type="entry name" value="F420_MSMEG_2516"/>
    <property type="match status" value="1"/>
</dbReference>
<gene>
    <name evidence="6" type="ORF">FOY51_13215</name>
</gene>
<dbReference type="InterPro" id="IPR011251">
    <property type="entry name" value="Luciferase-like_dom"/>
</dbReference>
<sequence>MPSQRPFRFGVNMLAPSSRDEWVGRARRAEELGYDVIGVADHLGLPAPFPSLVLAAEATERVRLNTFVLNTAFYNPLLLARDLTTTDRFTDGRLEIGLGAGYVKAEFDAAEMPFPAARARVDHLEHTVEVLTKAFADPDFQPSPLQQPGPPLLLAGRGDRVLALAARHADVIGFTGAAAGKDGGSPTLGSGNDVDERVRYVRTLLAGRTDSVELNVLIQKVAGEADRAALVDEITPFVTAEAAAAVDDIPTVLVGSPTVMAERLRERRDRFGFSYVTVLEDAMESFAPVIGLLK</sequence>